<accession>A0A3B1CV72</accession>
<dbReference type="InterPro" id="IPR004569">
    <property type="entry name" value="PyrdxlP_synth_PdxJ"/>
</dbReference>
<dbReference type="AlphaFoldDB" id="A0A3B1CV72"/>
<dbReference type="GO" id="GO:0005829">
    <property type="term" value="C:cytosol"/>
    <property type="evidence" value="ECO:0007669"/>
    <property type="project" value="TreeGrafter"/>
</dbReference>
<dbReference type="Pfam" id="PF03740">
    <property type="entry name" value="PdxJ"/>
    <property type="match status" value="1"/>
</dbReference>
<dbReference type="InterPro" id="IPR036130">
    <property type="entry name" value="Pyridoxine-5'_phos_synth"/>
</dbReference>
<dbReference type="EC" id="2.6.99.2" evidence="4"/>
<keyword evidence="2 4" id="KW-0808">Transferase</keyword>
<dbReference type="NCBIfam" id="TIGR00559">
    <property type="entry name" value="pdxJ"/>
    <property type="match status" value="1"/>
</dbReference>
<dbReference type="NCBIfam" id="NF003627">
    <property type="entry name" value="PRK05265.1-5"/>
    <property type="match status" value="1"/>
</dbReference>
<dbReference type="PANTHER" id="PTHR30456:SF0">
    <property type="entry name" value="PYRIDOXINE 5'-PHOSPHATE SYNTHASE"/>
    <property type="match status" value="1"/>
</dbReference>
<organism evidence="4">
    <name type="scientific">hydrothermal vent metagenome</name>
    <dbReference type="NCBI Taxonomy" id="652676"/>
    <lineage>
        <taxon>unclassified sequences</taxon>
        <taxon>metagenomes</taxon>
        <taxon>ecological metagenomes</taxon>
    </lineage>
</organism>
<proteinExistence type="inferred from homology"/>
<dbReference type="GO" id="GO:0008615">
    <property type="term" value="P:pyridoxine biosynthetic process"/>
    <property type="evidence" value="ECO:0007669"/>
    <property type="project" value="UniProtKB-KW"/>
</dbReference>
<name>A0A3B1CV72_9ZZZZ</name>
<dbReference type="Gene3D" id="3.20.20.70">
    <property type="entry name" value="Aldolase class I"/>
    <property type="match status" value="1"/>
</dbReference>
<evidence type="ECO:0000256" key="1">
    <source>
        <dbReference type="ARBA" id="ARBA00022490"/>
    </source>
</evidence>
<dbReference type="HAMAP" id="MF_00279">
    <property type="entry name" value="PdxJ"/>
    <property type="match status" value="1"/>
</dbReference>
<dbReference type="GO" id="GO:0033856">
    <property type="term" value="F:pyridoxine 5'-phosphate synthase activity"/>
    <property type="evidence" value="ECO:0007669"/>
    <property type="project" value="UniProtKB-EC"/>
</dbReference>
<evidence type="ECO:0000256" key="3">
    <source>
        <dbReference type="ARBA" id="ARBA00023096"/>
    </source>
</evidence>
<reference evidence="4" key="1">
    <citation type="submission" date="2018-06" db="EMBL/GenBank/DDBJ databases">
        <authorList>
            <person name="Zhirakovskaya E."/>
        </authorList>
    </citation>
    <scope>NUCLEOTIDE SEQUENCE</scope>
</reference>
<dbReference type="InterPro" id="IPR013785">
    <property type="entry name" value="Aldolase_TIM"/>
</dbReference>
<dbReference type="SUPFAM" id="SSF63892">
    <property type="entry name" value="Pyridoxine 5'-phosphate synthase"/>
    <property type="match status" value="1"/>
</dbReference>
<sequence length="246" mass="26459">MLKLGVNIDHVATLREARKGISPEPVTAASLAELAGADGIVVHLREDRRHIQDRDLHLLREVIQTKLCLEMAATHEMVKIASEIRPELVSLVPERREELTTEGGLDVISTQEALFGVIETLHAAGIAVALFIDPEANQIKAAQKVTADFVEIHTGAYANAKGDARRGHLKDLVESAKLAVSLGLKVNAGHGLDYMNVLPVAQIPEVEELNIGHSIIARAVLVGIGAAVSEMKSLIRLATRSSSVLH</sequence>
<keyword evidence="1" id="KW-0963">Cytoplasm</keyword>
<evidence type="ECO:0000256" key="2">
    <source>
        <dbReference type="ARBA" id="ARBA00022679"/>
    </source>
</evidence>
<gene>
    <name evidence="4" type="ORF">MNBD_NITROSPIRAE01-917</name>
</gene>
<keyword evidence="3" id="KW-0664">Pyridoxine biosynthesis</keyword>
<dbReference type="EMBL" id="UOGF01000016">
    <property type="protein sequence ID" value="VAX26550.1"/>
    <property type="molecule type" value="Genomic_DNA"/>
</dbReference>
<dbReference type="PANTHER" id="PTHR30456">
    <property type="entry name" value="PYRIDOXINE 5'-PHOSPHATE SYNTHASE"/>
    <property type="match status" value="1"/>
</dbReference>
<dbReference type="NCBIfam" id="NF003625">
    <property type="entry name" value="PRK05265.1-3"/>
    <property type="match status" value="1"/>
</dbReference>
<protein>
    <submittedName>
        <fullName evidence="4">Pyridoxine 5'-phosphate synthase</fullName>
        <ecNumber evidence="4">2.6.99.2</ecNumber>
    </submittedName>
</protein>
<dbReference type="CDD" id="cd00003">
    <property type="entry name" value="PNPsynthase"/>
    <property type="match status" value="1"/>
</dbReference>
<evidence type="ECO:0000313" key="4">
    <source>
        <dbReference type="EMBL" id="VAX26550.1"/>
    </source>
</evidence>